<protein>
    <recommendedName>
        <fullName evidence="14">alpha-N-acetylgalactosaminide alpha-2,6-sialyltransferase</fullName>
        <ecNumber evidence="14">2.4.3.3</ecNumber>
    </recommendedName>
</protein>
<keyword evidence="10 18" id="KW-0472">Membrane</keyword>
<dbReference type="EC" id="2.4.3.3" evidence="14"/>
<evidence type="ECO:0000256" key="18">
    <source>
        <dbReference type="SAM" id="Phobius"/>
    </source>
</evidence>
<dbReference type="PANTHER" id="PTHR45941">
    <property type="entry name" value="ALPHA-N-ACETYLGALACTOSAMINIDE ALPHA-2,6-SIALYLTRANSFERASE 2-LIKE-RELATED"/>
    <property type="match status" value="1"/>
</dbReference>
<organism evidence="19 20">
    <name type="scientific">Pelobates cultripes</name>
    <name type="common">Western spadefoot toad</name>
    <dbReference type="NCBI Taxonomy" id="61616"/>
    <lineage>
        <taxon>Eukaryota</taxon>
        <taxon>Metazoa</taxon>
        <taxon>Chordata</taxon>
        <taxon>Craniata</taxon>
        <taxon>Vertebrata</taxon>
        <taxon>Euteleostomi</taxon>
        <taxon>Amphibia</taxon>
        <taxon>Batrachia</taxon>
        <taxon>Anura</taxon>
        <taxon>Pelobatoidea</taxon>
        <taxon>Pelobatidae</taxon>
        <taxon>Pelobates</taxon>
    </lineage>
</organism>
<dbReference type="AlphaFoldDB" id="A0AAD1W308"/>
<feature type="compositionally biased region" description="Basic and acidic residues" evidence="17">
    <location>
        <begin position="131"/>
        <end position="151"/>
    </location>
</feature>
<evidence type="ECO:0000256" key="8">
    <source>
        <dbReference type="ARBA" id="ARBA00022989"/>
    </source>
</evidence>
<dbReference type="InterPro" id="IPR001675">
    <property type="entry name" value="Glyco_trans_29"/>
</dbReference>
<comment type="subcellular location">
    <subcellularLocation>
        <location evidence="1">Golgi apparatus membrane</location>
        <topology evidence="1">Single-pass type II membrane protein</topology>
    </subcellularLocation>
</comment>
<keyword evidence="20" id="KW-1185">Reference proteome</keyword>
<dbReference type="FunFam" id="3.90.1480.20:FF:000015">
    <property type="entry name" value="Lactosylceramide alpha-2,3-sialyltransferase"/>
    <property type="match status" value="1"/>
</dbReference>
<keyword evidence="6 18" id="KW-0812">Transmembrane</keyword>
<evidence type="ECO:0000256" key="17">
    <source>
        <dbReference type="SAM" id="MobiDB-lite"/>
    </source>
</evidence>
<dbReference type="InterPro" id="IPR038578">
    <property type="entry name" value="GT29-like_sf"/>
</dbReference>
<dbReference type="Proteomes" id="UP001295444">
    <property type="component" value="Chromosome 05"/>
</dbReference>
<evidence type="ECO:0000256" key="2">
    <source>
        <dbReference type="ARBA" id="ARBA00004922"/>
    </source>
</evidence>
<reference evidence="19" key="1">
    <citation type="submission" date="2022-03" db="EMBL/GenBank/DDBJ databases">
        <authorList>
            <person name="Alioto T."/>
            <person name="Alioto T."/>
            <person name="Gomez Garrido J."/>
        </authorList>
    </citation>
    <scope>NUCLEOTIDE SEQUENCE</scope>
</reference>
<evidence type="ECO:0000256" key="16">
    <source>
        <dbReference type="ARBA" id="ARBA00052285"/>
    </source>
</evidence>
<keyword evidence="8 18" id="KW-1133">Transmembrane helix</keyword>
<accession>A0AAD1W308</accession>
<keyword evidence="11" id="KW-1015">Disulfide bond</keyword>
<evidence type="ECO:0000256" key="1">
    <source>
        <dbReference type="ARBA" id="ARBA00004323"/>
    </source>
</evidence>
<evidence type="ECO:0000256" key="10">
    <source>
        <dbReference type="ARBA" id="ARBA00023136"/>
    </source>
</evidence>
<evidence type="ECO:0000256" key="12">
    <source>
        <dbReference type="ARBA" id="ARBA00023180"/>
    </source>
</evidence>
<feature type="region of interest" description="Disordered" evidence="17">
    <location>
        <begin position="72"/>
        <end position="151"/>
    </location>
</feature>
<feature type="region of interest" description="Disordered" evidence="17">
    <location>
        <begin position="351"/>
        <end position="395"/>
    </location>
</feature>
<evidence type="ECO:0000256" key="3">
    <source>
        <dbReference type="ARBA" id="ARBA00006003"/>
    </source>
</evidence>
<evidence type="ECO:0000256" key="9">
    <source>
        <dbReference type="ARBA" id="ARBA00023034"/>
    </source>
</evidence>
<evidence type="ECO:0000256" key="5">
    <source>
        <dbReference type="ARBA" id="ARBA00022679"/>
    </source>
</evidence>
<keyword evidence="5" id="KW-0808">Transferase</keyword>
<proteinExistence type="inferred from homology"/>
<evidence type="ECO:0000256" key="7">
    <source>
        <dbReference type="ARBA" id="ARBA00022968"/>
    </source>
</evidence>
<comment type="similarity">
    <text evidence="3">Belongs to the glycosyltransferase 29 family.</text>
</comment>
<evidence type="ECO:0000256" key="11">
    <source>
        <dbReference type="ARBA" id="ARBA00023157"/>
    </source>
</evidence>
<evidence type="ECO:0000256" key="13">
    <source>
        <dbReference type="ARBA" id="ARBA00036348"/>
    </source>
</evidence>
<evidence type="ECO:0000313" key="20">
    <source>
        <dbReference type="Proteomes" id="UP001295444"/>
    </source>
</evidence>
<comment type="pathway">
    <text evidence="2">Protein modification; protein glycosylation.</text>
</comment>
<evidence type="ECO:0000256" key="14">
    <source>
        <dbReference type="ARBA" id="ARBA00039109"/>
    </source>
</evidence>
<comment type="catalytic activity">
    <reaction evidence="13">
        <text>a beta-D-galactosyl-(1-&gt;3)-N-acetyl-alpha-D-galactosaminyl derivative + CMP-N-acetyl-beta-neuraminate = a beta-D-galactosyl-(1-&gt;3)-[N-acetyl-alpha-neuraminyl-(2-&gt;6)]-N-acetyl-alpha-D-galactosaminyl derivative + CMP + H(+)</text>
        <dbReference type="Rhea" id="RHEA:11136"/>
        <dbReference type="ChEBI" id="CHEBI:15378"/>
        <dbReference type="ChEBI" id="CHEBI:57812"/>
        <dbReference type="ChEBI" id="CHEBI:60377"/>
        <dbReference type="ChEBI" id="CHEBI:133470"/>
        <dbReference type="ChEBI" id="CHEBI:140764"/>
        <dbReference type="EC" id="2.4.3.3"/>
    </reaction>
    <physiologicalReaction direction="left-to-right" evidence="13">
        <dbReference type="Rhea" id="RHEA:11137"/>
    </physiologicalReaction>
</comment>
<evidence type="ECO:0000256" key="6">
    <source>
        <dbReference type="ARBA" id="ARBA00022692"/>
    </source>
</evidence>
<comment type="catalytic activity">
    <reaction evidence="16">
        <text>a 3-O-[N-acetyl-alpha-D-galactosaminyl]-L-threonyl-[protein] + CMP-N-acetyl-beta-neuraminate = a 3-O-[N-acetyl-alpha-neuraminosyl-(2-&gt;6)-N-acetyl-alpha-D-galactosaminyl]-L-threonyl-[protein] + CMP + H(+)</text>
        <dbReference type="Rhea" id="RHEA:81643"/>
        <dbReference type="Rhea" id="RHEA-COMP:11689"/>
        <dbReference type="Rhea" id="RHEA-COMP:19720"/>
        <dbReference type="ChEBI" id="CHEBI:15378"/>
        <dbReference type="ChEBI" id="CHEBI:57812"/>
        <dbReference type="ChEBI" id="CHEBI:60377"/>
        <dbReference type="ChEBI" id="CHEBI:87075"/>
        <dbReference type="ChEBI" id="CHEBI:231970"/>
    </reaction>
    <physiologicalReaction direction="left-to-right" evidence="16">
        <dbReference type="Rhea" id="RHEA:81644"/>
    </physiologicalReaction>
</comment>
<name>A0AAD1W308_PELCU</name>
<evidence type="ECO:0000256" key="15">
    <source>
        <dbReference type="ARBA" id="ARBA00050664"/>
    </source>
</evidence>
<dbReference type="EMBL" id="OW240916">
    <property type="protein sequence ID" value="CAH2291510.1"/>
    <property type="molecule type" value="Genomic_DNA"/>
</dbReference>
<keyword evidence="12" id="KW-0325">Glycoprotein</keyword>
<keyword evidence="4" id="KW-0328">Glycosyltransferase</keyword>
<evidence type="ECO:0000256" key="4">
    <source>
        <dbReference type="ARBA" id="ARBA00022676"/>
    </source>
</evidence>
<dbReference type="GO" id="GO:0000139">
    <property type="term" value="C:Golgi membrane"/>
    <property type="evidence" value="ECO:0007669"/>
    <property type="project" value="UniProtKB-SubCell"/>
</dbReference>
<dbReference type="Pfam" id="PF00777">
    <property type="entry name" value="Glyco_transf_29"/>
    <property type="match status" value="1"/>
</dbReference>
<comment type="catalytic activity">
    <reaction evidence="15">
        <text>a 3-O-[N-acetyl-alpha-neuraminyl-(2-&gt;3)-beta-D-galactosyl-(1-&gt;3)-N-acetyl-alpha-D-galactosaminyl]-L-threonyl-[protein] + CMP-N-acetyl-beta-neuraminate = a 3-O-{alpha-Neu5Ac-(2-&gt;3)-beta-D-Gal-(1-&gt;3)-[alpha-Neu5Ac-(2-&gt;6)]-alpha-D-GalNAc}-L-threonyl-[protein] + CMP + H(+)</text>
        <dbReference type="Rhea" id="RHEA:81659"/>
        <dbReference type="Rhea" id="RHEA-COMP:14417"/>
        <dbReference type="Rhea" id="RHEA-COMP:16763"/>
        <dbReference type="ChEBI" id="CHEBI:15378"/>
        <dbReference type="ChEBI" id="CHEBI:57812"/>
        <dbReference type="ChEBI" id="CHEBI:60377"/>
        <dbReference type="ChEBI" id="CHEBI:139598"/>
        <dbReference type="ChEBI" id="CHEBI:156398"/>
    </reaction>
    <physiologicalReaction direction="left-to-right" evidence="15">
        <dbReference type="Rhea" id="RHEA:81660"/>
    </physiologicalReaction>
</comment>
<dbReference type="PANTHER" id="PTHR45941:SF4">
    <property type="entry name" value="ST6 N-ACETYLGALACTOSAMINIDE ALPHA-2,6-SIALYLTRANSFERASE 2"/>
    <property type="match status" value="1"/>
</dbReference>
<feature type="region of interest" description="Disordered" evidence="17">
    <location>
        <begin position="199"/>
        <end position="231"/>
    </location>
</feature>
<dbReference type="GO" id="GO:0001665">
    <property type="term" value="F:alpha-N-acetylgalactosaminide alpha-2,6-sialyltransferase activity"/>
    <property type="evidence" value="ECO:0007669"/>
    <property type="project" value="UniProtKB-EC"/>
</dbReference>
<evidence type="ECO:0000313" key="19">
    <source>
        <dbReference type="EMBL" id="CAH2291510.1"/>
    </source>
</evidence>
<feature type="compositionally biased region" description="Basic and acidic residues" evidence="17">
    <location>
        <begin position="88"/>
        <end position="122"/>
    </location>
</feature>
<keyword evidence="7" id="KW-0735">Signal-anchor</keyword>
<sequence length="877" mass="97865">MAIKGRGTLQQRANLDICLLAKSKILQRFLIFLTGMAILGMLLTYKVVVFNRSPQETPEDYDSYGDHLDRELREEQATESTPNENAEEVPHENAEGIPHDNAEEVSHENAEGIPHENAEGIPHENAGVSHENAEGFPHENAEGFPHENAEGVPHENAEAIPHENAEAIPHENAEGIPHENAERIPHENAERIPHDNAEEVPHENAEGIPHENAEGIPHDNAEGIPHDNAEGIPHENAERVAHENAEGVAHENAEGFPHENAEGIPHDNSEAIPHENAEAIPHDNAEAIPHENAEGIPHENAEGIPHENAEGVPHENAETIPHENAEGVPHENAEGIPHENAEAIPHENAEGIPHENAEGIPHENAEGIPHENAEGVPHENAEGIPHDNSEAIPHENAEGIPHENAEAIPLGFNIKSFNVSTKPIVTTNSFNLTAKLLVSTKAFNVTPKQIIKTKLFNVTTRPQSVTTNNFKEKTKAHDVPGRLSIVTAKSPNLVTVGHNVAKKSSDVIIKNYNLTMMFKANTTALSKPIKLQKPTLPPLDYGDTYTMDDTYLKSTCPKRTRDTLRTGEFKDAFLDTIPVLQWKKYANVSEYQRLQKYGGAFGWSGVTWDIVNETLNLLNASNGGYLFDNWKGRRPCVRCAVLGNGGIMNGSGMGKEIDAHDYVFRVNGAITKGFEKDVGNRTSFFFFSTNTLMNSLTAYGRQGFKQVPRSEETRFLLLPDHDRDYLLVRAALTNSTIDRGKDKSRIPARYFGQHLTTEHFKILHPDFMRYLRNRFLWSPILKTKFRNIYRPSTGAAMLLAAVHTCDEVNAYGFMTPNYAKFSDHYYDAKYKKVVFYANHSFRKEMEVWQNLHKAGVIKLYMRNGDSNPQEQAYNQRT</sequence>
<gene>
    <name evidence="19" type="ORF">PECUL_23A003875</name>
</gene>
<feature type="transmembrane region" description="Helical" evidence="18">
    <location>
        <begin position="29"/>
        <end position="48"/>
    </location>
</feature>
<keyword evidence="9" id="KW-0333">Golgi apparatus</keyword>
<dbReference type="Gene3D" id="3.90.1480.20">
    <property type="entry name" value="Glycosyl transferase family 29"/>
    <property type="match status" value="1"/>
</dbReference>